<dbReference type="GO" id="GO:0005509">
    <property type="term" value="F:calcium ion binding"/>
    <property type="evidence" value="ECO:0007669"/>
    <property type="project" value="InterPro"/>
</dbReference>
<feature type="signal peptide" evidence="2">
    <location>
        <begin position="1"/>
        <end position="21"/>
    </location>
</feature>
<evidence type="ECO:0000256" key="1">
    <source>
        <dbReference type="SAM" id="MobiDB-lite"/>
    </source>
</evidence>
<dbReference type="SUPFAM" id="SSF103647">
    <property type="entry name" value="TSP type-3 repeat"/>
    <property type="match status" value="1"/>
</dbReference>
<evidence type="ECO:0000313" key="4">
    <source>
        <dbReference type="EMBL" id="AWV99291.1"/>
    </source>
</evidence>
<accession>A0A2Z4GDR8</accession>
<protein>
    <recommendedName>
        <fullName evidence="3">DUF11 domain-containing protein</fullName>
    </recommendedName>
</protein>
<dbReference type="KEGG" id="als:DJ013_14400"/>
<proteinExistence type="predicted"/>
<dbReference type="InterPro" id="IPR001434">
    <property type="entry name" value="OmcB-like_DUF11"/>
</dbReference>
<dbReference type="InterPro" id="IPR047589">
    <property type="entry name" value="DUF11_rpt"/>
</dbReference>
<feature type="domain" description="DUF11" evidence="3">
    <location>
        <begin position="518"/>
        <end position="630"/>
    </location>
</feature>
<evidence type="ECO:0000259" key="3">
    <source>
        <dbReference type="Pfam" id="PF01345"/>
    </source>
</evidence>
<gene>
    <name evidence="4" type="ORF">DJ013_14400</name>
</gene>
<dbReference type="EMBL" id="CP029480">
    <property type="protein sequence ID" value="AWV99291.1"/>
    <property type="molecule type" value="Genomic_DNA"/>
</dbReference>
<organism evidence="4 5">
    <name type="scientific">Arcticibacterium luteifluviistationis</name>
    <dbReference type="NCBI Taxonomy" id="1784714"/>
    <lineage>
        <taxon>Bacteria</taxon>
        <taxon>Pseudomonadati</taxon>
        <taxon>Bacteroidota</taxon>
        <taxon>Cytophagia</taxon>
        <taxon>Cytophagales</taxon>
        <taxon>Leadbetterellaceae</taxon>
        <taxon>Arcticibacterium</taxon>
    </lineage>
</organism>
<sequence>MMPNVKFIYLFLIFLSASAYGQISESNGICTDPIVGAGVFINQARTAGINLLGGVSSANNSVDGNLSNYTEMQTGVALLGGGTALSIKDSVYLYPSGNKAGFVIQTTGGILSADVLSALSIKLYKNNVLVQTGTTGSGLVSLGLLGGSSGLQKVGITATSDFDEIQITVDGTLSLLTNLRVYYAFEEPTSCPSNCIEAVKVSSGASVVNARTGISGICIGCSVSDRANAVNNDTTLFATISQAVGLFASGSMSVGTGSIKPAGTEAGFAISPSSGILDIGALANITISTYQGGTFKQSFAANNSLVKASVLGNSSIQTLSFKTTQSFDEIRLTVTAALSLLSDVRVYYAFTALDTDGDGVYDCLDKCAGNDLRDNDGDGIPDDCDLDDDNDLISDIDENTTYFTDPFDGDTDDDGLSDYVEIFASAPLSTPTDPLLTDTDGDGIQDGTELGITLPNKYTNVSIFIPDSDPSTTTDPLKADTDNDGYTDGAEDKNFNGEVDASESDPNNPCDPVACNIDLNLMKTVNSSVAAIGDTLVYSLMLVNETPGIAATGVQVLDQLPLETQYVAHAEYAGTTFDPITGIWDIGNVMASIDTVTLSISVKVIGSGVISNTAEVIAADQTDVDSSPANGSLNEDDFGLACSSVPFDICFGDSLTLSVAAGYTSYQWNLNGSPISGETGNTLVVSSQGSYTVDIDNESGCVTGLCCPFIVIGGAATEVTIAGTDSLCTGSSINLAATSSAGIITSYLWTLPNGSLLSTNEVSINSATLLNSGKYILQATFEGGCIAVDTFNVVVNQSLAVPNVVTLCDNNGTEDDGADDVFTFNITPTGALGHTYSISGNGLNLTGLNVGQPSGDTGSFVISDGSFSITLTDEINNCSINVPVTPPYNCSSCKAYLCVPITIVKTK</sequence>
<dbReference type="RefSeq" id="WP_111372572.1">
    <property type="nucleotide sequence ID" value="NZ_CP029480.1"/>
</dbReference>
<keyword evidence="5" id="KW-1185">Reference proteome</keyword>
<feature type="region of interest" description="Disordered" evidence="1">
    <location>
        <begin position="465"/>
        <end position="507"/>
    </location>
</feature>
<dbReference type="Gene3D" id="2.60.40.10">
    <property type="entry name" value="Immunoglobulins"/>
    <property type="match status" value="2"/>
</dbReference>
<dbReference type="OrthoDB" id="2582440at2"/>
<dbReference type="NCBIfam" id="TIGR01451">
    <property type="entry name" value="B_ant_repeat"/>
    <property type="match status" value="1"/>
</dbReference>
<dbReference type="AlphaFoldDB" id="A0A2Z4GDR8"/>
<dbReference type="InterPro" id="IPR053180">
    <property type="entry name" value="Ca-binding_acidic-repeat"/>
</dbReference>
<dbReference type="PANTHER" id="PTHR37467:SF1">
    <property type="entry name" value="EXPORTED CALCIUM-BINDING GLYCOPROTEIN"/>
    <property type="match status" value="1"/>
</dbReference>
<reference evidence="4 5" key="1">
    <citation type="submission" date="2018-05" db="EMBL/GenBank/DDBJ databases">
        <title>Complete genome sequence of Arcticibacterium luteifluviistationis SM1504T, a cytophagaceae bacterium isolated from Arctic surface seawater.</title>
        <authorList>
            <person name="Li Y."/>
            <person name="Qin Q.-L."/>
        </authorList>
    </citation>
    <scope>NUCLEOTIDE SEQUENCE [LARGE SCALE GENOMIC DNA]</scope>
    <source>
        <strain evidence="4 5">SM1504</strain>
    </source>
</reference>
<evidence type="ECO:0000313" key="5">
    <source>
        <dbReference type="Proteomes" id="UP000249873"/>
    </source>
</evidence>
<name>A0A2Z4GDR8_9BACT</name>
<dbReference type="InterPro" id="IPR028974">
    <property type="entry name" value="TSP_type-3_rpt"/>
</dbReference>
<keyword evidence="2" id="KW-0732">Signal</keyword>
<dbReference type="InterPro" id="IPR013783">
    <property type="entry name" value="Ig-like_fold"/>
</dbReference>
<dbReference type="Gene3D" id="4.10.1080.10">
    <property type="entry name" value="TSP type-3 repeat"/>
    <property type="match status" value="1"/>
</dbReference>
<evidence type="ECO:0000256" key="2">
    <source>
        <dbReference type="SAM" id="SignalP"/>
    </source>
</evidence>
<dbReference type="Pfam" id="PF01345">
    <property type="entry name" value="DUF11"/>
    <property type="match status" value="1"/>
</dbReference>
<dbReference type="Proteomes" id="UP000249873">
    <property type="component" value="Chromosome"/>
</dbReference>
<dbReference type="PANTHER" id="PTHR37467">
    <property type="entry name" value="EXPORTED CALCIUM-BINDING GLYCOPROTEIN-RELATED"/>
    <property type="match status" value="1"/>
</dbReference>
<feature type="chain" id="PRO_5016402515" description="DUF11 domain-containing protein" evidence="2">
    <location>
        <begin position="22"/>
        <end position="907"/>
    </location>
</feature>